<dbReference type="PANTHER" id="PTHR43238:SF1">
    <property type="entry name" value="GDP-L-FUCOSE SYNTHASE"/>
    <property type="match status" value="1"/>
</dbReference>
<dbReference type="InterPro" id="IPR001509">
    <property type="entry name" value="Epimerase_deHydtase"/>
</dbReference>
<organism evidence="2 3">
    <name type="scientific">Candidatus Nitrobium versatile</name>
    <dbReference type="NCBI Taxonomy" id="2884831"/>
    <lineage>
        <taxon>Bacteria</taxon>
        <taxon>Pseudomonadati</taxon>
        <taxon>Nitrospirota</taxon>
        <taxon>Nitrospiria</taxon>
        <taxon>Nitrospirales</taxon>
        <taxon>Nitrospiraceae</taxon>
        <taxon>Candidatus Nitrobium</taxon>
    </lineage>
</organism>
<sequence>MFKGKNVLVAGGTGFVGANLINRMLSLGANVRATLHRRDAVIADSRIEYVKADLLAMDDCRRVVQDMDYVFLCAANTSGAAVIASTPLVHVTPNIIMNSQMLEAAWFAKVKKFVWLSSNAAYPPSGDRPVREEEMFDGDPYDIYFGVAWMKRYTEILCRLYSEKLKERMATVVVRPSNIYGPYDDFDFATSHMMSATIRKVVERQKPIKVWGTGDDIRDLIYIDDFIDALVLAAEKIGTFDPVNIGYGKGYSIKEILQICLEVDGYDDAVVEYDSSKPSMIPVRLISTEKAESVLGFKARTDLREGIRKTMEWYRAHPCT</sequence>
<dbReference type="Pfam" id="PF01370">
    <property type="entry name" value="Epimerase"/>
    <property type="match status" value="1"/>
</dbReference>
<dbReference type="Gene3D" id="3.40.50.720">
    <property type="entry name" value="NAD(P)-binding Rossmann-like Domain"/>
    <property type="match status" value="1"/>
</dbReference>
<reference evidence="2" key="2">
    <citation type="submission" date="2021-08" db="EMBL/GenBank/DDBJ databases">
        <authorList>
            <person name="Dalcin Martins P."/>
        </authorList>
    </citation>
    <scope>NUCLEOTIDE SEQUENCE</scope>
    <source>
        <strain evidence="2">MAG_39</strain>
    </source>
</reference>
<proteinExistence type="predicted"/>
<evidence type="ECO:0000313" key="3">
    <source>
        <dbReference type="Proteomes" id="UP000705867"/>
    </source>
</evidence>
<evidence type="ECO:0000259" key="1">
    <source>
        <dbReference type="Pfam" id="PF01370"/>
    </source>
</evidence>
<dbReference type="Proteomes" id="UP000705867">
    <property type="component" value="Unassembled WGS sequence"/>
</dbReference>
<accession>A0A953J9F0</accession>
<protein>
    <submittedName>
        <fullName evidence="2">NAD-dependent epimerase/dehydratase family protein</fullName>
    </submittedName>
</protein>
<dbReference type="GO" id="GO:0050577">
    <property type="term" value="F:GDP-L-fucose synthase activity"/>
    <property type="evidence" value="ECO:0007669"/>
    <property type="project" value="TreeGrafter"/>
</dbReference>
<dbReference type="InterPro" id="IPR036291">
    <property type="entry name" value="NAD(P)-bd_dom_sf"/>
</dbReference>
<dbReference type="SUPFAM" id="SSF51735">
    <property type="entry name" value="NAD(P)-binding Rossmann-fold domains"/>
    <property type="match status" value="1"/>
</dbReference>
<evidence type="ECO:0000313" key="2">
    <source>
        <dbReference type="EMBL" id="MBZ0156987.1"/>
    </source>
</evidence>
<dbReference type="PANTHER" id="PTHR43238">
    <property type="entry name" value="GDP-L-FUCOSE SYNTHASE"/>
    <property type="match status" value="1"/>
</dbReference>
<reference evidence="2" key="1">
    <citation type="journal article" date="2021" name="bioRxiv">
        <title>Unraveling nitrogen, sulfur and carbon metabolic pathways and microbial community transcriptional responses to substrate deprivation and toxicity stresses in a bioreactor mimicking anoxic brackish coastal sediment conditions.</title>
        <authorList>
            <person name="Martins P.D."/>
            <person name="Echeveste M.J."/>
            <person name="Arshad A."/>
            <person name="Kurth J."/>
            <person name="Ouboter H."/>
            <person name="Jetten M.S.M."/>
            <person name="Welte C.U."/>
        </authorList>
    </citation>
    <scope>NUCLEOTIDE SEQUENCE</scope>
    <source>
        <strain evidence="2">MAG_39</strain>
    </source>
</reference>
<comment type="caution">
    <text evidence="2">The sequence shown here is derived from an EMBL/GenBank/DDBJ whole genome shotgun (WGS) entry which is preliminary data.</text>
</comment>
<name>A0A953J9F0_9BACT</name>
<dbReference type="AlphaFoldDB" id="A0A953J9F0"/>
<dbReference type="EMBL" id="JAIOIV010000100">
    <property type="protein sequence ID" value="MBZ0156987.1"/>
    <property type="molecule type" value="Genomic_DNA"/>
</dbReference>
<dbReference type="Gene3D" id="3.90.25.10">
    <property type="entry name" value="UDP-galactose 4-epimerase, domain 1"/>
    <property type="match status" value="1"/>
</dbReference>
<gene>
    <name evidence="2" type="ORF">K8I29_12355</name>
</gene>
<feature type="domain" description="NAD-dependent epimerase/dehydratase" evidence="1">
    <location>
        <begin position="7"/>
        <end position="246"/>
    </location>
</feature>